<evidence type="ECO:0000256" key="1">
    <source>
        <dbReference type="ARBA" id="ARBA00009437"/>
    </source>
</evidence>
<dbReference type="PROSITE" id="PS50931">
    <property type="entry name" value="HTH_LYSR"/>
    <property type="match status" value="1"/>
</dbReference>
<dbReference type="SUPFAM" id="SSF53850">
    <property type="entry name" value="Periplasmic binding protein-like II"/>
    <property type="match status" value="1"/>
</dbReference>
<dbReference type="AlphaFoldDB" id="A0A2T6ANV4"/>
<organism evidence="6 7">
    <name type="scientific">Gemmobacter caeni</name>
    <dbReference type="NCBI Taxonomy" id="589035"/>
    <lineage>
        <taxon>Bacteria</taxon>
        <taxon>Pseudomonadati</taxon>
        <taxon>Pseudomonadota</taxon>
        <taxon>Alphaproteobacteria</taxon>
        <taxon>Rhodobacterales</taxon>
        <taxon>Paracoccaceae</taxon>
        <taxon>Gemmobacter</taxon>
    </lineage>
</organism>
<protein>
    <submittedName>
        <fullName evidence="6">LysR family glycine cleavage system transcriptional activator</fullName>
    </submittedName>
</protein>
<dbReference type="Gene3D" id="1.10.10.10">
    <property type="entry name" value="Winged helix-like DNA-binding domain superfamily/Winged helix DNA-binding domain"/>
    <property type="match status" value="1"/>
</dbReference>
<dbReference type="OrthoDB" id="7328368at2"/>
<comment type="similarity">
    <text evidence="1">Belongs to the LysR transcriptional regulatory family.</text>
</comment>
<dbReference type="PANTHER" id="PTHR30537">
    <property type="entry name" value="HTH-TYPE TRANSCRIPTIONAL REGULATOR"/>
    <property type="match status" value="1"/>
</dbReference>
<dbReference type="InterPro" id="IPR036390">
    <property type="entry name" value="WH_DNA-bd_sf"/>
</dbReference>
<name>A0A2T6ANV4_9RHOB</name>
<dbReference type="Pfam" id="PF00126">
    <property type="entry name" value="HTH_1"/>
    <property type="match status" value="1"/>
</dbReference>
<dbReference type="GO" id="GO:0043565">
    <property type="term" value="F:sequence-specific DNA binding"/>
    <property type="evidence" value="ECO:0007669"/>
    <property type="project" value="TreeGrafter"/>
</dbReference>
<sequence>MTEWRDLPPLSALRAFSAFASASGLEEAGARIGVTHAAISQQIRGLETHLGIALVDRGGRRLVLTTEGRRLADVLELGFGQIAAIIAELTGAEATRPLRVTTTPAFAGGWLLPRLPDFRSRHPGVDLMIDPASELRELGRDADIALRYGNGDWPGLESRLLLRSSVVVVAAPALVPEHMASDMAHLAALPWLQELGTTEASAFLEKHGLIRRAGMISLPGNLMLDAARDGQGVAVIARAFVERDIAAGRLRQLHEDSDREGYFIVHRPGTMRAPLAAFVRWLLRQADAGVRTAI</sequence>
<evidence type="ECO:0000256" key="4">
    <source>
        <dbReference type="ARBA" id="ARBA00023163"/>
    </source>
</evidence>
<evidence type="ECO:0000313" key="6">
    <source>
        <dbReference type="EMBL" id="PTX45460.1"/>
    </source>
</evidence>
<dbReference type="Proteomes" id="UP000244224">
    <property type="component" value="Unassembled WGS sequence"/>
</dbReference>
<feature type="domain" description="HTH lysR-type" evidence="5">
    <location>
        <begin position="8"/>
        <end position="65"/>
    </location>
</feature>
<evidence type="ECO:0000256" key="3">
    <source>
        <dbReference type="ARBA" id="ARBA00023125"/>
    </source>
</evidence>
<dbReference type="InterPro" id="IPR036388">
    <property type="entry name" value="WH-like_DNA-bd_sf"/>
</dbReference>
<reference evidence="6 7" key="1">
    <citation type="submission" date="2018-04" db="EMBL/GenBank/DDBJ databases">
        <title>Genomic Encyclopedia of Archaeal and Bacterial Type Strains, Phase II (KMG-II): from individual species to whole genera.</title>
        <authorList>
            <person name="Goeker M."/>
        </authorList>
    </citation>
    <scope>NUCLEOTIDE SEQUENCE [LARGE SCALE GENOMIC DNA]</scope>
    <source>
        <strain evidence="6 7">DSM 21823</strain>
    </source>
</reference>
<dbReference type="EMBL" id="QBKP01000022">
    <property type="protein sequence ID" value="PTX45460.1"/>
    <property type="molecule type" value="Genomic_DNA"/>
</dbReference>
<dbReference type="SUPFAM" id="SSF46785">
    <property type="entry name" value="Winged helix' DNA-binding domain"/>
    <property type="match status" value="1"/>
</dbReference>
<gene>
    <name evidence="6" type="ORF">C8N34_12242</name>
</gene>
<evidence type="ECO:0000313" key="7">
    <source>
        <dbReference type="Proteomes" id="UP000244224"/>
    </source>
</evidence>
<dbReference type="InterPro" id="IPR000847">
    <property type="entry name" value="LysR_HTH_N"/>
</dbReference>
<comment type="caution">
    <text evidence="6">The sequence shown here is derived from an EMBL/GenBank/DDBJ whole genome shotgun (WGS) entry which is preliminary data.</text>
</comment>
<dbReference type="InterPro" id="IPR058163">
    <property type="entry name" value="LysR-type_TF_proteobact-type"/>
</dbReference>
<keyword evidence="2" id="KW-0805">Transcription regulation</keyword>
<keyword evidence="4" id="KW-0804">Transcription</keyword>
<proteinExistence type="inferred from homology"/>
<keyword evidence="3" id="KW-0238">DNA-binding</keyword>
<evidence type="ECO:0000256" key="2">
    <source>
        <dbReference type="ARBA" id="ARBA00023015"/>
    </source>
</evidence>
<dbReference type="Gene3D" id="3.40.190.10">
    <property type="entry name" value="Periplasmic binding protein-like II"/>
    <property type="match status" value="2"/>
</dbReference>
<evidence type="ECO:0000259" key="5">
    <source>
        <dbReference type="PROSITE" id="PS50931"/>
    </source>
</evidence>
<keyword evidence="7" id="KW-1185">Reference proteome</keyword>
<dbReference type="RefSeq" id="WP_108130576.1">
    <property type="nucleotide sequence ID" value="NZ_QBKP01000022.1"/>
</dbReference>
<accession>A0A2T6ANV4</accession>
<dbReference type="InterPro" id="IPR005119">
    <property type="entry name" value="LysR_subst-bd"/>
</dbReference>
<dbReference type="GO" id="GO:0006351">
    <property type="term" value="P:DNA-templated transcription"/>
    <property type="evidence" value="ECO:0007669"/>
    <property type="project" value="TreeGrafter"/>
</dbReference>
<dbReference type="GO" id="GO:0003700">
    <property type="term" value="F:DNA-binding transcription factor activity"/>
    <property type="evidence" value="ECO:0007669"/>
    <property type="project" value="InterPro"/>
</dbReference>
<dbReference type="PANTHER" id="PTHR30537:SF74">
    <property type="entry name" value="HTH-TYPE TRANSCRIPTIONAL REGULATOR TRPI"/>
    <property type="match status" value="1"/>
</dbReference>
<dbReference type="Pfam" id="PF03466">
    <property type="entry name" value="LysR_substrate"/>
    <property type="match status" value="1"/>
</dbReference>